<feature type="region of interest" description="Disordered" evidence="1">
    <location>
        <begin position="139"/>
        <end position="207"/>
    </location>
</feature>
<dbReference type="Proteomes" id="UP000187735">
    <property type="component" value="Chromosome"/>
</dbReference>
<sequence length="446" mass="48302">MPSAKHGCGTNPARIPLLRQTARTTALRTDVHRRGESHCLYIALMSAVQQKFSERAGRVPYLLAHLESCRSKPLPWDESRYPRGGSGCEYSSILLPQNLYSFASDHWFSLSHPRSTDVMSVTVTCTECDAEFEASAAKTGQPVPCPECDAENKVPRRRSSERSGRHARPGASEKSGRHSRPRGSEQSGRHPRPGESVTRRPGTEGGVSTTKVALIGVSVLVFGILAMVTAKFVMTPDIEYPEDNVADNQPSNGDSTGDTANGAADGNATTVVSDNATQPENATQTPVTPVTNTQTTSPSGEPIVDATGSDRARQIMAAMTDAAVHRSQFTQDARGDIGRAVETGVRAALEGCKLTYRAGNAEPVMNIHLDVRQQGGSQKLWMSAELLAKHGDQTVRVWERKGSITTVDDKALKSGVVPRIDRDLNQFFRNLRAEFIEARQQARAGV</sequence>
<dbReference type="STRING" id="1891926.Fuma_03850"/>
<feature type="compositionally biased region" description="Low complexity" evidence="1">
    <location>
        <begin position="283"/>
        <end position="296"/>
    </location>
</feature>
<organism evidence="2 3">
    <name type="scientific">Fuerstiella marisgermanici</name>
    <dbReference type="NCBI Taxonomy" id="1891926"/>
    <lineage>
        <taxon>Bacteria</taxon>
        <taxon>Pseudomonadati</taxon>
        <taxon>Planctomycetota</taxon>
        <taxon>Planctomycetia</taxon>
        <taxon>Planctomycetales</taxon>
        <taxon>Planctomycetaceae</taxon>
        <taxon>Fuerstiella</taxon>
    </lineage>
</organism>
<reference evidence="2 3" key="1">
    <citation type="journal article" date="2016" name="Front. Microbiol.">
        <title>Fuerstia marisgermanicae gen. nov., sp. nov., an Unusual Member of the Phylum Planctomycetes from the German Wadden Sea.</title>
        <authorList>
            <person name="Kohn T."/>
            <person name="Heuer A."/>
            <person name="Jogler M."/>
            <person name="Vollmers J."/>
            <person name="Boedeker C."/>
            <person name="Bunk B."/>
            <person name="Rast P."/>
            <person name="Borchert D."/>
            <person name="Glockner I."/>
            <person name="Freese H.M."/>
            <person name="Klenk H.P."/>
            <person name="Overmann J."/>
            <person name="Kaster A.K."/>
            <person name="Rohde M."/>
            <person name="Wiegand S."/>
            <person name="Jogler C."/>
        </authorList>
    </citation>
    <scope>NUCLEOTIDE SEQUENCE [LARGE SCALE GENOMIC DNA]</scope>
    <source>
        <strain evidence="2 3">NH11</strain>
    </source>
</reference>
<name>A0A1P8WJI9_9PLAN</name>
<feature type="compositionally biased region" description="Polar residues" evidence="1">
    <location>
        <begin position="271"/>
        <end position="282"/>
    </location>
</feature>
<feature type="region of interest" description="Disordered" evidence="1">
    <location>
        <begin position="243"/>
        <end position="303"/>
    </location>
</feature>
<dbReference type="EMBL" id="CP017641">
    <property type="protein sequence ID" value="APZ94226.1"/>
    <property type="molecule type" value="Genomic_DNA"/>
</dbReference>
<protein>
    <submittedName>
        <fullName evidence="2">Uncharacterized protein</fullName>
    </submittedName>
</protein>
<evidence type="ECO:0000256" key="1">
    <source>
        <dbReference type="SAM" id="MobiDB-lite"/>
    </source>
</evidence>
<evidence type="ECO:0000313" key="3">
    <source>
        <dbReference type="Proteomes" id="UP000187735"/>
    </source>
</evidence>
<gene>
    <name evidence="2" type="ORF">Fuma_03850</name>
</gene>
<dbReference type="KEGG" id="fmr:Fuma_03850"/>
<feature type="compositionally biased region" description="Low complexity" evidence="1">
    <location>
        <begin position="253"/>
        <end position="270"/>
    </location>
</feature>
<accession>A0A1P8WJI9</accession>
<feature type="compositionally biased region" description="Basic and acidic residues" evidence="1">
    <location>
        <begin position="150"/>
        <end position="164"/>
    </location>
</feature>
<evidence type="ECO:0000313" key="2">
    <source>
        <dbReference type="EMBL" id="APZ94226.1"/>
    </source>
</evidence>
<dbReference type="AlphaFoldDB" id="A0A1P8WJI9"/>
<proteinExistence type="predicted"/>
<keyword evidence="3" id="KW-1185">Reference proteome</keyword>